<accession>A0A0P9UGX4</accession>
<dbReference type="InterPro" id="IPR045646">
    <property type="entry name" value="DUF6402"/>
</dbReference>
<evidence type="ECO:0000313" key="3">
    <source>
        <dbReference type="Proteomes" id="UP000050265"/>
    </source>
</evidence>
<dbReference type="PATRIC" id="fig|53707.9.peg.6716"/>
<organism evidence="2 3">
    <name type="scientific">Pseudomonas amygdali pv. lachrymans</name>
    <name type="common">Pseudomonas syringae pv. lachrymans</name>
    <dbReference type="NCBI Taxonomy" id="53707"/>
    <lineage>
        <taxon>Bacteria</taxon>
        <taxon>Pseudomonadati</taxon>
        <taxon>Pseudomonadota</taxon>
        <taxon>Gammaproteobacteria</taxon>
        <taxon>Pseudomonadales</taxon>
        <taxon>Pseudomonadaceae</taxon>
        <taxon>Pseudomonas</taxon>
        <taxon>Pseudomonas amygdali</taxon>
    </lineage>
</organism>
<evidence type="ECO:0000313" key="2">
    <source>
        <dbReference type="EMBL" id="KPX70452.1"/>
    </source>
</evidence>
<dbReference type="AlphaFoldDB" id="A0A0P9UGX4"/>
<gene>
    <name evidence="2" type="ORF">ALO35_04509</name>
</gene>
<feature type="compositionally biased region" description="Basic and acidic residues" evidence="1">
    <location>
        <begin position="126"/>
        <end position="140"/>
    </location>
</feature>
<dbReference type="Proteomes" id="UP000050265">
    <property type="component" value="Unassembled WGS sequence"/>
</dbReference>
<reference evidence="2 3" key="1">
    <citation type="submission" date="2015-09" db="EMBL/GenBank/DDBJ databases">
        <title>Genome announcement of multiple Pseudomonas syringae strains.</title>
        <authorList>
            <person name="Thakur S."/>
            <person name="Wang P.W."/>
            <person name="Gong Y."/>
            <person name="Weir B.S."/>
            <person name="Guttman D.S."/>
        </authorList>
    </citation>
    <scope>NUCLEOTIDE SEQUENCE [LARGE SCALE GENOMIC DNA]</scope>
    <source>
        <strain evidence="2 3">ICMP3507</strain>
    </source>
</reference>
<dbReference type="EMBL" id="LJQP01000189">
    <property type="protein sequence ID" value="KPX70452.1"/>
    <property type="molecule type" value="Genomic_DNA"/>
</dbReference>
<feature type="compositionally biased region" description="Basic and acidic residues" evidence="1">
    <location>
        <begin position="102"/>
        <end position="112"/>
    </location>
</feature>
<proteinExistence type="predicted"/>
<name>A0A0P9UGX4_PSEAV</name>
<sequence>MQICITLLRQFCRCARGAERIWDFIVLPRNGFMADVKKIPYYTMKRSIFRGKVWKENDGLEGAVPINTPQKISYNRCAPGQVVLKPTERSKEQRMAQQTEAGGKRSLTEVKNNKPSSGETKPSKPYTRERDAEDKEKLPEFDLQDIPLAMDKIGWPTAAKIAKRWFASPKHIYNDQPNSVQPIDDTTVTLKWAFKYGSVAEKFNELIEEKIHSEKAIAGAKQKILKHVKNKFEDSSSAANLSFDTSPWIGDIRQFHIDWQIQFQAISTSNTLDGMSLTDLTATLGNFNIYAAIGRVEVAVEKFYRYDDTARTKTFCAEATATITSVYTYLKDNYSFNDKNDGNSQYLGHWNKNDMILSYSAVVSDLVDGKKIHTNMGSIPITETKINWDYLPGGQIDKPVDKRTGIVRKFMEKDVYWPVYNSSYSEWRERHGRGGDFMIYSRPEIHKLKKPIIIKLDTLCKPSEPM</sequence>
<feature type="region of interest" description="Disordered" evidence="1">
    <location>
        <begin position="85"/>
        <end position="140"/>
    </location>
</feature>
<evidence type="ECO:0000256" key="1">
    <source>
        <dbReference type="SAM" id="MobiDB-lite"/>
    </source>
</evidence>
<dbReference type="Pfam" id="PF19940">
    <property type="entry name" value="DUF6402"/>
    <property type="match status" value="1"/>
</dbReference>
<protein>
    <submittedName>
        <fullName evidence="2">Uncharacterized protein</fullName>
    </submittedName>
</protein>
<comment type="caution">
    <text evidence="2">The sequence shown here is derived from an EMBL/GenBank/DDBJ whole genome shotgun (WGS) entry which is preliminary data.</text>
</comment>